<dbReference type="EMBL" id="UYRS01001581">
    <property type="protein sequence ID" value="VDK25065.1"/>
    <property type="molecule type" value="Genomic_DNA"/>
</dbReference>
<evidence type="ECO:0000313" key="1">
    <source>
        <dbReference type="EMBL" id="VDK25065.1"/>
    </source>
</evidence>
<dbReference type="WBParaSite" id="TASK_0000239501-mRNA-1">
    <property type="protein sequence ID" value="TASK_0000239501-mRNA-1"/>
    <property type="gene ID" value="TASK_0000239501"/>
</dbReference>
<dbReference type="AlphaFoldDB" id="A0A0R3VYA1"/>
<reference evidence="3" key="1">
    <citation type="submission" date="2017-02" db="UniProtKB">
        <authorList>
            <consortium name="WormBaseParasite"/>
        </authorList>
    </citation>
    <scope>IDENTIFICATION</scope>
</reference>
<reference evidence="1 2" key="2">
    <citation type="submission" date="2018-11" db="EMBL/GenBank/DDBJ databases">
        <authorList>
            <consortium name="Pathogen Informatics"/>
        </authorList>
    </citation>
    <scope>NUCLEOTIDE SEQUENCE [LARGE SCALE GENOMIC DNA]</scope>
</reference>
<keyword evidence="2" id="KW-1185">Reference proteome</keyword>
<name>A0A0R3VYA1_TAEAS</name>
<evidence type="ECO:0000313" key="2">
    <source>
        <dbReference type="Proteomes" id="UP000282613"/>
    </source>
</evidence>
<evidence type="ECO:0000313" key="3">
    <source>
        <dbReference type="WBParaSite" id="TASK_0000239501-mRNA-1"/>
    </source>
</evidence>
<dbReference type="STRING" id="60517.A0A0R3VYA1"/>
<gene>
    <name evidence="1" type="ORF">TASK_LOCUS2396</name>
</gene>
<accession>A0A0R3VYA1</accession>
<organism evidence="3">
    <name type="scientific">Taenia asiatica</name>
    <name type="common">Asian tapeworm</name>
    <dbReference type="NCBI Taxonomy" id="60517"/>
    <lineage>
        <taxon>Eukaryota</taxon>
        <taxon>Metazoa</taxon>
        <taxon>Spiralia</taxon>
        <taxon>Lophotrochozoa</taxon>
        <taxon>Platyhelminthes</taxon>
        <taxon>Cestoda</taxon>
        <taxon>Eucestoda</taxon>
        <taxon>Cyclophyllidea</taxon>
        <taxon>Taeniidae</taxon>
        <taxon>Taenia</taxon>
    </lineage>
</organism>
<protein>
    <submittedName>
        <fullName evidence="1 3">Uncharacterized protein</fullName>
    </submittedName>
</protein>
<dbReference type="Proteomes" id="UP000282613">
    <property type="component" value="Unassembled WGS sequence"/>
</dbReference>
<sequence>MKSFLTRRVREAFEVRVVRDGPFVMVLKHRATEECLLIIYGETPSKSLTYEAVDVCRGEKRASMAIALPVKAQPSGSLPKTGLLKFDLLSAWSCSYSEKSASGVLVDPPCYIYGNLELTSPKTARLIATFRPPASHPRFIRRFTFVSSHNNETIV</sequence>
<proteinExistence type="predicted"/>